<protein>
    <submittedName>
        <fullName evidence="4">Predicted short chain-type dehydrogenase</fullName>
    </submittedName>
</protein>
<evidence type="ECO:0000313" key="4">
    <source>
        <dbReference type="EMBL" id="CDZ96795.1"/>
    </source>
</evidence>
<comment type="similarity">
    <text evidence="1">Belongs to the short-chain dehydrogenases/reductases (SDR) family.</text>
</comment>
<keyword evidence="2" id="KW-0521">NADP</keyword>
<name>A0A0F7SF68_PHARH</name>
<reference evidence="4" key="1">
    <citation type="submission" date="2014-08" db="EMBL/GenBank/DDBJ databases">
        <authorList>
            <person name="Sharma Rahul"/>
            <person name="Thines Marco"/>
        </authorList>
    </citation>
    <scope>NUCLEOTIDE SEQUENCE</scope>
</reference>
<keyword evidence="3" id="KW-0560">Oxidoreductase</keyword>
<organism evidence="4">
    <name type="scientific">Phaffia rhodozyma</name>
    <name type="common">Yeast</name>
    <name type="synonym">Xanthophyllomyces dendrorhous</name>
    <dbReference type="NCBI Taxonomy" id="264483"/>
    <lineage>
        <taxon>Eukaryota</taxon>
        <taxon>Fungi</taxon>
        <taxon>Dikarya</taxon>
        <taxon>Basidiomycota</taxon>
        <taxon>Agaricomycotina</taxon>
        <taxon>Tremellomycetes</taxon>
        <taxon>Cystofilobasidiales</taxon>
        <taxon>Mrakiaceae</taxon>
        <taxon>Phaffia</taxon>
    </lineage>
</organism>
<evidence type="ECO:0000256" key="2">
    <source>
        <dbReference type="ARBA" id="ARBA00022857"/>
    </source>
</evidence>
<evidence type="ECO:0000256" key="3">
    <source>
        <dbReference type="ARBA" id="ARBA00023002"/>
    </source>
</evidence>
<dbReference type="InterPro" id="IPR036291">
    <property type="entry name" value="NAD(P)-bd_dom_sf"/>
</dbReference>
<dbReference type="SUPFAM" id="SSF51735">
    <property type="entry name" value="NAD(P)-binding Rossmann-fold domains"/>
    <property type="match status" value="1"/>
</dbReference>
<dbReference type="AlphaFoldDB" id="A0A0F7SF68"/>
<dbReference type="PRINTS" id="PR00081">
    <property type="entry name" value="GDHRDH"/>
</dbReference>
<evidence type="ECO:0000256" key="1">
    <source>
        <dbReference type="ARBA" id="ARBA00006484"/>
    </source>
</evidence>
<dbReference type="InterPro" id="IPR002347">
    <property type="entry name" value="SDR_fam"/>
</dbReference>
<dbReference type="PANTHER" id="PTHR43544">
    <property type="entry name" value="SHORT-CHAIN DEHYDROGENASE/REDUCTASE"/>
    <property type="match status" value="1"/>
</dbReference>
<accession>A0A0F7SF68</accession>
<dbReference type="GO" id="GO:0016491">
    <property type="term" value="F:oxidoreductase activity"/>
    <property type="evidence" value="ECO:0007669"/>
    <property type="project" value="UniProtKB-KW"/>
</dbReference>
<sequence length="232" mass="24669">MGLSIVKALASNPAKVIFAGARTPANSTALHELAKTSQAKINVIGLVSADTESNKKAAEEIKKAAGRVDVIIANAGLGSPEGVVPLHESDPAQWVVHYEVNLIGPVVLFKEFHSLLRASAVAPKFVVVSSIAGSLALASQFNLPFEAYSASQAAVNYAAIKIHLENEDSGLIAFPVHPGAVKTDMTHAAFKKKIPTMTRIRSWVQLSAPTKVRKRSSRLSARLLGNLMEENS</sequence>
<dbReference type="GO" id="GO:0005737">
    <property type="term" value="C:cytoplasm"/>
    <property type="evidence" value="ECO:0007669"/>
    <property type="project" value="TreeGrafter"/>
</dbReference>
<dbReference type="Gene3D" id="3.40.50.720">
    <property type="entry name" value="NAD(P)-binding Rossmann-like Domain"/>
    <property type="match status" value="1"/>
</dbReference>
<dbReference type="EMBL" id="LN483167">
    <property type="protein sequence ID" value="CDZ96795.1"/>
    <property type="molecule type" value="Genomic_DNA"/>
</dbReference>
<dbReference type="InterPro" id="IPR051468">
    <property type="entry name" value="Fungal_SecMetab_SDRs"/>
</dbReference>
<proteinExistence type="inferred from homology"/>
<dbReference type="Pfam" id="PF00106">
    <property type="entry name" value="adh_short"/>
    <property type="match status" value="1"/>
</dbReference>
<dbReference type="PANTHER" id="PTHR43544:SF7">
    <property type="entry name" value="NADB-LER2"/>
    <property type="match status" value="1"/>
</dbReference>